<dbReference type="InterPro" id="IPR015927">
    <property type="entry name" value="Peptidase_S24_S26A/B/C"/>
</dbReference>
<dbReference type="AlphaFoldDB" id="C4GFS1"/>
<dbReference type="GO" id="GO:0003677">
    <property type="term" value="F:DNA binding"/>
    <property type="evidence" value="ECO:0007669"/>
    <property type="project" value="UniProtKB-KW"/>
</dbReference>
<dbReference type="InterPro" id="IPR039418">
    <property type="entry name" value="LexA-like"/>
</dbReference>
<dbReference type="Pfam" id="PF01381">
    <property type="entry name" value="HTH_3"/>
    <property type="match status" value="2"/>
</dbReference>
<keyword evidence="1" id="KW-0805">Transcription regulation</keyword>
<evidence type="ECO:0000256" key="2">
    <source>
        <dbReference type="ARBA" id="ARBA00023125"/>
    </source>
</evidence>
<dbReference type="Proteomes" id="UP000003009">
    <property type="component" value="Unassembled WGS sequence"/>
</dbReference>
<evidence type="ECO:0000313" key="5">
    <source>
        <dbReference type="EMBL" id="EEP69076.1"/>
    </source>
</evidence>
<dbReference type="CDD" id="cd06529">
    <property type="entry name" value="S24_LexA-like"/>
    <property type="match status" value="1"/>
</dbReference>
<dbReference type="SUPFAM" id="SSF51306">
    <property type="entry name" value="LexA/Signal peptidase"/>
    <property type="match status" value="1"/>
</dbReference>
<gene>
    <name evidence="5" type="ORF">GCWU000324_00988</name>
</gene>
<evidence type="ECO:0000256" key="1">
    <source>
        <dbReference type="ARBA" id="ARBA00023015"/>
    </source>
</evidence>
<sequence>MVKHESKPTVYNSVFERVFVMKKTKLTDGREKENEALKGIFNKKKKELGLTQAILAEKLDVSQGAVNMYLNGINPLNTPIASRFAELLNVPVSDFSPRLAAEIGRMAQTIASTTMQVSHSTLKDRLIYAREQKGISQEQLGKAINKSQSAIAALETGRNQGSTNIAKIAEVLGVSAIWLETGQGEMYPQSTTPRINEITDIHRPILWSSNTPLPEDDYVFVPFLKETELRGGAGSFEIPDYNGFRLPFGKSTLHRKGIMPDNVICCTLTGDSMEPRIPEYATIAVDKGIERIRDGKIYAFQHDDLFRVKYLYRLPGNKVRIRSDNENYEDEIVSGEEIRVIGRVFWWSVLD</sequence>
<dbReference type="CDD" id="cd00093">
    <property type="entry name" value="HTH_XRE"/>
    <property type="match status" value="2"/>
</dbReference>
<comment type="caution">
    <text evidence="5">The sequence shown here is derived from an EMBL/GenBank/DDBJ whole genome shotgun (WGS) entry which is preliminary data.</text>
</comment>
<dbReference type="PANTHER" id="PTHR40661">
    <property type="match status" value="1"/>
</dbReference>
<dbReference type="SUPFAM" id="SSF47413">
    <property type="entry name" value="lambda repressor-like DNA-binding domains"/>
    <property type="match status" value="2"/>
</dbReference>
<accession>C4GFS1</accession>
<feature type="domain" description="HTH cro/C1-type" evidence="4">
    <location>
        <begin position="46"/>
        <end position="95"/>
    </location>
</feature>
<dbReference type="HOGENOM" id="CLU_066192_1_4_4"/>
<dbReference type="STRING" id="629741.GCWU000324_00988"/>
<dbReference type="EMBL" id="ACJW02000002">
    <property type="protein sequence ID" value="EEP69076.1"/>
    <property type="molecule type" value="Genomic_DNA"/>
</dbReference>
<protein>
    <submittedName>
        <fullName evidence="5">DNA-binding helix-turn-helix protein</fullName>
    </submittedName>
</protein>
<dbReference type="PANTHER" id="PTHR40661:SF2">
    <property type="entry name" value="HTH-TYPE TRANSCRIPTIONAL REGULATOR PRTR"/>
    <property type="match status" value="1"/>
</dbReference>
<dbReference type="PROSITE" id="PS50943">
    <property type="entry name" value="HTH_CROC1"/>
    <property type="match status" value="2"/>
</dbReference>
<dbReference type="SMART" id="SM00530">
    <property type="entry name" value="HTH_XRE"/>
    <property type="match status" value="2"/>
</dbReference>
<dbReference type="InterPro" id="IPR036286">
    <property type="entry name" value="LexA/Signal_pep-like_sf"/>
</dbReference>
<keyword evidence="3" id="KW-0804">Transcription</keyword>
<evidence type="ECO:0000313" key="6">
    <source>
        <dbReference type="Proteomes" id="UP000003009"/>
    </source>
</evidence>
<proteinExistence type="predicted"/>
<dbReference type="Gene3D" id="1.10.260.40">
    <property type="entry name" value="lambda repressor-like DNA-binding domains"/>
    <property type="match status" value="2"/>
</dbReference>
<dbReference type="OrthoDB" id="8613261at2"/>
<dbReference type="InterPro" id="IPR001387">
    <property type="entry name" value="Cro/C1-type_HTH"/>
</dbReference>
<reference evidence="5" key="1">
    <citation type="submission" date="2009-04" db="EMBL/GenBank/DDBJ databases">
        <authorList>
            <person name="Weinstock G."/>
            <person name="Sodergren E."/>
            <person name="Clifton S."/>
            <person name="Fulton L."/>
            <person name="Fulton B."/>
            <person name="Courtney L."/>
            <person name="Fronick C."/>
            <person name="Harrison M."/>
            <person name="Strong C."/>
            <person name="Farmer C."/>
            <person name="Delahaunty K."/>
            <person name="Markovic C."/>
            <person name="Hall O."/>
            <person name="Minx P."/>
            <person name="Tomlinson C."/>
            <person name="Mitreva M."/>
            <person name="Nelson J."/>
            <person name="Hou S."/>
            <person name="Wollam A."/>
            <person name="Pepin K.H."/>
            <person name="Johnson M."/>
            <person name="Bhonagiri V."/>
            <person name="Nash W.E."/>
            <person name="Warren W."/>
            <person name="Chinwalla A."/>
            <person name="Mardis E.R."/>
            <person name="Wilson R.K."/>
        </authorList>
    </citation>
    <scope>NUCLEOTIDE SEQUENCE [LARGE SCALE GENOMIC DNA]</scope>
    <source>
        <strain evidence="5">ATCC 51147</strain>
    </source>
</reference>
<dbReference type="Pfam" id="PF00717">
    <property type="entry name" value="Peptidase_S24"/>
    <property type="match status" value="1"/>
</dbReference>
<feature type="domain" description="HTH cro/C1-type" evidence="4">
    <location>
        <begin position="126"/>
        <end position="179"/>
    </location>
</feature>
<organism evidence="5 6">
    <name type="scientific">Kingella oralis ATCC 51147</name>
    <dbReference type="NCBI Taxonomy" id="629741"/>
    <lineage>
        <taxon>Bacteria</taxon>
        <taxon>Pseudomonadati</taxon>
        <taxon>Pseudomonadota</taxon>
        <taxon>Betaproteobacteria</taxon>
        <taxon>Neisseriales</taxon>
        <taxon>Neisseriaceae</taxon>
        <taxon>Kingella</taxon>
    </lineage>
</organism>
<evidence type="ECO:0000259" key="4">
    <source>
        <dbReference type="PROSITE" id="PS50943"/>
    </source>
</evidence>
<dbReference type="Gene3D" id="2.10.109.10">
    <property type="entry name" value="Umud Fragment, subunit A"/>
    <property type="match status" value="1"/>
</dbReference>
<keyword evidence="2 5" id="KW-0238">DNA-binding</keyword>
<name>C4GFS1_9NEIS</name>
<keyword evidence="6" id="KW-1185">Reference proteome</keyword>
<evidence type="ECO:0000256" key="3">
    <source>
        <dbReference type="ARBA" id="ARBA00023163"/>
    </source>
</evidence>
<dbReference type="InterPro" id="IPR010982">
    <property type="entry name" value="Lambda_DNA-bd_dom_sf"/>
</dbReference>